<proteinExistence type="predicted"/>
<protein>
    <submittedName>
        <fullName evidence="2">Uncharacterized protein</fullName>
    </submittedName>
</protein>
<dbReference type="Proteomes" id="UP000239735">
    <property type="component" value="Unassembled WGS sequence"/>
</dbReference>
<evidence type="ECO:0000313" key="3">
    <source>
        <dbReference type="Proteomes" id="UP000239735"/>
    </source>
</evidence>
<name>A0A2N9L2P6_9BACT</name>
<organism evidence="2 3">
    <name type="scientific">Candidatus Sulfuritelmatomonas gaucii</name>
    <dbReference type="NCBI Taxonomy" id="2043161"/>
    <lineage>
        <taxon>Bacteria</taxon>
        <taxon>Pseudomonadati</taxon>
        <taxon>Acidobacteriota</taxon>
        <taxon>Terriglobia</taxon>
        <taxon>Terriglobales</taxon>
        <taxon>Acidobacteriaceae</taxon>
        <taxon>Candidatus Sulfuritelmatomonas</taxon>
    </lineage>
</organism>
<evidence type="ECO:0000256" key="1">
    <source>
        <dbReference type="SAM" id="MobiDB-lite"/>
    </source>
</evidence>
<sequence>MRAGGPDPSPQNWVPRVPILGPGNHESLNYKDRVRQTNREIVVSSPISRDSLHLSHLALQAISPFPAQSR</sequence>
<feature type="region of interest" description="Disordered" evidence="1">
    <location>
        <begin position="1"/>
        <end position="28"/>
    </location>
</feature>
<gene>
    <name evidence="2" type="ORF">SBA5_100079</name>
</gene>
<reference evidence="3" key="1">
    <citation type="submission" date="2018-02" db="EMBL/GenBank/DDBJ databases">
        <authorList>
            <person name="Hausmann B."/>
        </authorList>
    </citation>
    <scope>NUCLEOTIDE SEQUENCE [LARGE SCALE GENOMIC DNA]</scope>
    <source>
        <strain evidence="3">Peat soil MAG SbA5</strain>
    </source>
</reference>
<evidence type="ECO:0000313" key="2">
    <source>
        <dbReference type="EMBL" id="SPE17481.1"/>
    </source>
</evidence>
<accession>A0A2N9L2P6</accession>
<dbReference type="EMBL" id="OKRB01000002">
    <property type="protein sequence ID" value="SPE17481.1"/>
    <property type="molecule type" value="Genomic_DNA"/>
</dbReference>
<dbReference type="AlphaFoldDB" id="A0A2N9L2P6"/>